<dbReference type="EMBL" id="UXAW01000051">
    <property type="protein sequence ID" value="VDC25097.1"/>
    <property type="molecule type" value="Genomic_DNA"/>
</dbReference>
<feature type="transmembrane region" description="Helical" evidence="1">
    <location>
        <begin position="80"/>
        <end position="100"/>
    </location>
</feature>
<organism evidence="2 3">
    <name type="scientific">Pseudogemmobacter humi</name>
    <dbReference type="NCBI Taxonomy" id="2483812"/>
    <lineage>
        <taxon>Bacteria</taxon>
        <taxon>Pseudomonadati</taxon>
        <taxon>Pseudomonadota</taxon>
        <taxon>Alphaproteobacteria</taxon>
        <taxon>Rhodobacterales</taxon>
        <taxon>Paracoccaceae</taxon>
        <taxon>Pseudogemmobacter</taxon>
    </lineage>
</organism>
<dbReference type="Proteomes" id="UP000277498">
    <property type="component" value="Unassembled WGS sequence"/>
</dbReference>
<evidence type="ECO:0000256" key="1">
    <source>
        <dbReference type="SAM" id="Phobius"/>
    </source>
</evidence>
<keyword evidence="1" id="KW-1133">Transmembrane helix</keyword>
<keyword evidence="1" id="KW-0472">Membrane</keyword>
<evidence type="ECO:0000313" key="2">
    <source>
        <dbReference type="EMBL" id="VDC25097.1"/>
    </source>
</evidence>
<keyword evidence="1" id="KW-0812">Transmembrane</keyword>
<evidence type="ECO:0000313" key="3">
    <source>
        <dbReference type="Proteomes" id="UP000277498"/>
    </source>
</evidence>
<dbReference type="AlphaFoldDB" id="A0A3P5X9K0"/>
<keyword evidence="3" id="KW-1185">Reference proteome</keyword>
<gene>
    <name evidence="2" type="ORF">XINFAN_01380</name>
</gene>
<protein>
    <recommendedName>
        <fullName evidence="4">DUF883 domain-containing protein</fullName>
    </recommendedName>
</protein>
<sequence>MADVTEDLRATLEKQIGDLKGEVTKLSKSLASRASNALDEAEAAYEEGRGRARQVARQVRDQAHAAADVARENPVTTATVLSTVGLLGLAAGLVLGGMFASGGRR</sequence>
<dbReference type="RefSeq" id="WP_124085796.1">
    <property type="nucleotide sequence ID" value="NZ_UXAW01000051.1"/>
</dbReference>
<proteinExistence type="predicted"/>
<accession>A0A3P5X9K0</accession>
<reference evidence="2 3" key="1">
    <citation type="submission" date="2018-11" db="EMBL/GenBank/DDBJ databases">
        <authorList>
            <person name="Criscuolo A."/>
        </authorList>
    </citation>
    <scope>NUCLEOTIDE SEQUENCE [LARGE SCALE GENOMIC DNA]</scope>
    <source>
        <strain evidence="2">ACIP111625</strain>
    </source>
</reference>
<name>A0A3P5X9K0_9RHOB</name>
<evidence type="ECO:0008006" key="4">
    <source>
        <dbReference type="Google" id="ProtNLM"/>
    </source>
</evidence>